<sequence>MLGPDRVVKGKRCGSPICRQVPAVGSSVMGCVVRRDTLTHREGHSQSWDVMEGFQDLTQTLGQTDYRG</sequence>
<proteinExistence type="predicted"/>
<comment type="caution">
    <text evidence="1">The sequence shown here is derived from an EMBL/GenBank/DDBJ whole genome shotgun (WGS) entry which is preliminary data.</text>
</comment>
<dbReference type="PROSITE" id="PS51257">
    <property type="entry name" value="PROKAR_LIPOPROTEIN"/>
    <property type="match status" value="1"/>
</dbReference>
<dbReference type="Proteomes" id="UP001519460">
    <property type="component" value="Unassembled WGS sequence"/>
</dbReference>
<protein>
    <submittedName>
        <fullName evidence="1">Uncharacterized protein</fullName>
    </submittedName>
</protein>
<dbReference type="AlphaFoldDB" id="A0ABD0L1G0"/>
<keyword evidence="2" id="KW-1185">Reference proteome</keyword>
<organism evidence="1 2">
    <name type="scientific">Batillaria attramentaria</name>
    <dbReference type="NCBI Taxonomy" id="370345"/>
    <lineage>
        <taxon>Eukaryota</taxon>
        <taxon>Metazoa</taxon>
        <taxon>Spiralia</taxon>
        <taxon>Lophotrochozoa</taxon>
        <taxon>Mollusca</taxon>
        <taxon>Gastropoda</taxon>
        <taxon>Caenogastropoda</taxon>
        <taxon>Sorbeoconcha</taxon>
        <taxon>Cerithioidea</taxon>
        <taxon>Batillariidae</taxon>
        <taxon>Batillaria</taxon>
    </lineage>
</organism>
<gene>
    <name evidence="1" type="ORF">BaRGS_00015783</name>
</gene>
<name>A0ABD0L1G0_9CAEN</name>
<accession>A0ABD0L1G0</accession>
<evidence type="ECO:0000313" key="1">
    <source>
        <dbReference type="EMBL" id="KAK7493053.1"/>
    </source>
</evidence>
<dbReference type="EMBL" id="JACVVK020000097">
    <property type="protein sequence ID" value="KAK7493053.1"/>
    <property type="molecule type" value="Genomic_DNA"/>
</dbReference>
<reference evidence="1 2" key="1">
    <citation type="journal article" date="2023" name="Sci. Data">
        <title>Genome assembly of the Korean intertidal mud-creeper Batillaria attramentaria.</title>
        <authorList>
            <person name="Patra A.K."/>
            <person name="Ho P.T."/>
            <person name="Jun S."/>
            <person name="Lee S.J."/>
            <person name="Kim Y."/>
            <person name="Won Y.J."/>
        </authorList>
    </citation>
    <scope>NUCLEOTIDE SEQUENCE [LARGE SCALE GENOMIC DNA]</scope>
    <source>
        <strain evidence="1">Wonlab-2016</strain>
    </source>
</reference>
<evidence type="ECO:0000313" key="2">
    <source>
        <dbReference type="Proteomes" id="UP001519460"/>
    </source>
</evidence>